<protein>
    <recommendedName>
        <fullName evidence="4">Nucleoside triphosphate pyrophosphohydrolase</fullName>
        <ecNumber evidence="3">3.6.1.8</ecNumber>
    </recommendedName>
</protein>
<dbReference type="RefSeq" id="WP_136079313.1">
    <property type="nucleotide sequence ID" value="NZ_CAAHFG010000001.1"/>
</dbReference>
<dbReference type="GO" id="GO:0047693">
    <property type="term" value="F:ATP diphosphatase activity"/>
    <property type="evidence" value="ECO:0007669"/>
    <property type="project" value="UniProtKB-EC"/>
</dbReference>
<dbReference type="GO" id="GO:0046076">
    <property type="term" value="P:dTTP catabolic process"/>
    <property type="evidence" value="ECO:0007669"/>
    <property type="project" value="TreeGrafter"/>
</dbReference>
<dbReference type="PANTHER" id="PTHR30522">
    <property type="entry name" value="NUCLEOSIDE TRIPHOSPHATE PYROPHOSPHOHYDROLASE"/>
    <property type="match status" value="1"/>
</dbReference>
<feature type="domain" description="NTP pyrophosphohydrolase MazG-like" evidence="5">
    <location>
        <begin position="172"/>
        <end position="229"/>
    </location>
</feature>
<dbReference type="InterPro" id="IPR048015">
    <property type="entry name" value="NTP-PPase_MazG-like_N"/>
</dbReference>
<dbReference type="GO" id="GO:0006203">
    <property type="term" value="P:dGTP catabolic process"/>
    <property type="evidence" value="ECO:0007669"/>
    <property type="project" value="TreeGrafter"/>
</dbReference>
<dbReference type="CDD" id="cd11529">
    <property type="entry name" value="NTP-PPase_MazG_Cterm"/>
    <property type="match status" value="1"/>
</dbReference>
<dbReference type="EMBL" id="CAAHFG010000001">
    <property type="protein sequence ID" value="VGO13770.1"/>
    <property type="molecule type" value="Genomic_DNA"/>
</dbReference>
<evidence type="ECO:0000259" key="5">
    <source>
        <dbReference type="Pfam" id="PF03819"/>
    </source>
</evidence>
<dbReference type="GO" id="GO:0046047">
    <property type="term" value="P:TTP catabolic process"/>
    <property type="evidence" value="ECO:0007669"/>
    <property type="project" value="TreeGrafter"/>
</dbReference>
<dbReference type="NCBIfam" id="NF007113">
    <property type="entry name" value="PRK09562.1"/>
    <property type="match status" value="1"/>
</dbReference>
<dbReference type="InterPro" id="IPR048011">
    <property type="entry name" value="NTP-PPase_MazG-like_C"/>
</dbReference>
<comment type="catalytic activity">
    <reaction evidence="1">
        <text>ATP + H2O = AMP + diphosphate + H(+)</text>
        <dbReference type="Rhea" id="RHEA:14245"/>
        <dbReference type="ChEBI" id="CHEBI:15377"/>
        <dbReference type="ChEBI" id="CHEBI:15378"/>
        <dbReference type="ChEBI" id="CHEBI:30616"/>
        <dbReference type="ChEBI" id="CHEBI:33019"/>
        <dbReference type="ChEBI" id="CHEBI:456215"/>
        <dbReference type="EC" id="3.6.1.8"/>
    </reaction>
</comment>
<dbReference type="Pfam" id="PF03819">
    <property type="entry name" value="MazG"/>
    <property type="match status" value="2"/>
</dbReference>
<dbReference type="GO" id="GO:0006950">
    <property type="term" value="P:response to stress"/>
    <property type="evidence" value="ECO:0007669"/>
    <property type="project" value="UniProtKB-ARBA"/>
</dbReference>
<feature type="domain" description="NTP pyrophosphohydrolase MazG-like" evidence="5">
    <location>
        <begin position="30"/>
        <end position="103"/>
    </location>
</feature>
<proteinExistence type="inferred from homology"/>
<dbReference type="InterPro" id="IPR011551">
    <property type="entry name" value="NTP_PyrPHydrolase_MazG"/>
</dbReference>
<organism evidence="6 7">
    <name type="scientific">Pontiella desulfatans</name>
    <dbReference type="NCBI Taxonomy" id="2750659"/>
    <lineage>
        <taxon>Bacteria</taxon>
        <taxon>Pseudomonadati</taxon>
        <taxon>Kiritimatiellota</taxon>
        <taxon>Kiritimatiellia</taxon>
        <taxon>Kiritimatiellales</taxon>
        <taxon>Pontiellaceae</taxon>
        <taxon>Pontiella</taxon>
    </lineage>
</organism>
<dbReference type="GO" id="GO:0046052">
    <property type="term" value="P:UTP catabolic process"/>
    <property type="evidence" value="ECO:0007669"/>
    <property type="project" value="TreeGrafter"/>
</dbReference>
<dbReference type="SUPFAM" id="SSF101386">
    <property type="entry name" value="all-alpha NTP pyrophosphatases"/>
    <property type="match status" value="2"/>
</dbReference>
<evidence type="ECO:0000313" key="7">
    <source>
        <dbReference type="Proteomes" id="UP000366872"/>
    </source>
</evidence>
<accession>A0A6C2U1B6</accession>
<sequence>MSKTGEAMERLLGVMHRLRAPDGCPWDREQTHESLKSDLIEEAYEVIDAIEGGNVSHLEEELGDLLLQVVFHSQISKENGHFEFSDVADAIAEKLERRHPHVFGEVTVSGSGEVLQNWDAIKKAEKAEGDKPASIVSGIPKHLPALQKAHQIQKRAARAGFDWKHIDDVFDKLHEEIEEVKEAIKREHEDDIRDELGDLLFSVVNVSRFMGHNPEELLNHNIKKFVRRFQAVEDKVHATGKEFKAFTLEELDAFWDQAKAEE</sequence>
<evidence type="ECO:0000256" key="3">
    <source>
        <dbReference type="ARBA" id="ARBA00066372"/>
    </source>
</evidence>
<dbReference type="EC" id="3.6.1.8" evidence="3"/>
<evidence type="ECO:0000256" key="2">
    <source>
        <dbReference type="ARBA" id="ARBA00061115"/>
    </source>
</evidence>
<reference evidence="6 7" key="1">
    <citation type="submission" date="2019-04" db="EMBL/GenBank/DDBJ databases">
        <authorList>
            <person name="Van Vliet M D."/>
        </authorList>
    </citation>
    <scope>NUCLEOTIDE SEQUENCE [LARGE SCALE GENOMIC DNA]</scope>
    <source>
        <strain evidence="6 7">F1</strain>
    </source>
</reference>
<keyword evidence="6" id="KW-0378">Hydrolase</keyword>
<dbReference type="Gene3D" id="1.10.287.1080">
    <property type="entry name" value="MazG-like"/>
    <property type="match status" value="2"/>
</dbReference>
<dbReference type="Proteomes" id="UP000366872">
    <property type="component" value="Unassembled WGS sequence"/>
</dbReference>
<evidence type="ECO:0000256" key="1">
    <source>
        <dbReference type="ARBA" id="ARBA00052141"/>
    </source>
</evidence>
<dbReference type="NCBIfam" id="TIGR00444">
    <property type="entry name" value="mazG"/>
    <property type="match status" value="1"/>
</dbReference>
<dbReference type="CDD" id="cd11528">
    <property type="entry name" value="NTP-PPase_MazG_Nterm"/>
    <property type="match status" value="1"/>
</dbReference>
<name>A0A6C2U1B6_PONDE</name>
<dbReference type="GO" id="GO:0046081">
    <property type="term" value="P:dUTP catabolic process"/>
    <property type="evidence" value="ECO:0007669"/>
    <property type="project" value="TreeGrafter"/>
</dbReference>
<keyword evidence="7" id="KW-1185">Reference proteome</keyword>
<evidence type="ECO:0000256" key="4">
    <source>
        <dbReference type="ARBA" id="ARBA00074799"/>
    </source>
</evidence>
<gene>
    <name evidence="6" type="primary">mazG</name>
    <name evidence="6" type="ORF">PDESU_02327</name>
</gene>
<dbReference type="FunFam" id="1.10.287.1080:FF:000001">
    <property type="entry name" value="Nucleoside triphosphate pyrophosphohydrolase"/>
    <property type="match status" value="1"/>
</dbReference>
<dbReference type="AlphaFoldDB" id="A0A6C2U1B6"/>
<dbReference type="PANTHER" id="PTHR30522:SF0">
    <property type="entry name" value="NUCLEOSIDE TRIPHOSPHATE PYROPHOSPHOHYDROLASE"/>
    <property type="match status" value="1"/>
</dbReference>
<evidence type="ECO:0000313" key="6">
    <source>
        <dbReference type="EMBL" id="VGO13770.1"/>
    </source>
</evidence>
<dbReference type="GO" id="GO:0046061">
    <property type="term" value="P:dATP catabolic process"/>
    <property type="evidence" value="ECO:0007669"/>
    <property type="project" value="TreeGrafter"/>
</dbReference>
<dbReference type="FunFam" id="1.10.287.1080:FF:000003">
    <property type="entry name" value="Nucleoside triphosphate pyrophosphohydrolase"/>
    <property type="match status" value="1"/>
</dbReference>
<dbReference type="InterPro" id="IPR004518">
    <property type="entry name" value="MazG-like_dom"/>
</dbReference>
<comment type="similarity">
    <text evidence="2">Belongs to the nucleoside triphosphate pyrophosphohydrolase family.</text>
</comment>